<dbReference type="PANTHER" id="PTHR44591">
    <property type="entry name" value="STRESS RESPONSE REGULATOR PROTEIN 1"/>
    <property type="match status" value="1"/>
</dbReference>
<name>A0ABY6MTQ1_9BURK</name>
<evidence type="ECO:0000313" key="4">
    <source>
        <dbReference type="EMBL" id="UZD55388.1"/>
    </source>
</evidence>
<evidence type="ECO:0000256" key="1">
    <source>
        <dbReference type="ARBA" id="ARBA00022553"/>
    </source>
</evidence>
<feature type="modified residue" description="4-aspartylphosphate" evidence="2">
    <location>
        <position position="52"/>
    </location>
</feature>
<dbReference type="SMART" id="SM00448">
    <property type="entry name" value="REC"/>
    <property type="match status" value="1"/>
</dbReference>
<dbReference type="Gene3D" id="3.40.50.2300">
    <property type="match status" value="1"/>
</dbReference>
<sequence length="123" mass="13853">MKTILVVDDEPAHAEILSLILEDLGYRVFCASNGRQGLECATQVRPDLVVLDFMMPVMDGAQMGRAMRAEGQMHHIRILMNSSVAEEVVRCHFDGYDGFLRKPYDVEVALELIADLLERDRCA</sequence>
<evidence type="ECO:0000256" key="2">
    <source>
        <dbReference type="PROSITE-ProRule" id="PRU00169"/>
    </source>
</evidence>
<dbReference type="PROSITE" id="PS50110">
    <property type="entry name" value="RESPONSE_REGULATORY"/>
    <property type="match status" value="1"/>
</dbReference>
<dbReference type="InterPro" id="IPR001789">
    <property type="entry name" value="Sig_transdc_resp-reg_receiver"/>
</dbReference>
<accession>A0ABY6MTQ1</accession>
<dbReference type="RefSeq" id="WP_264893142.1">
    <property type="nucleotide sequence ID" value="NZ_CP110257.1"/>
</dbReference>
<dbReference type="Pfam" id="PF00072">
    <property type="entry name" value="Response_reg"/>
    <property type="match status" value="1"/>
</dbReference>
<evidence type="ECO:0000259" key="3">
    <source>
        <dbReference type="PROSITE" id="PS50110"/>
    </source>
</evidence>
<organism evidence="4 5">
    <name type="scientific">Caldimonas aquatica</name>
    <dbReference type="NCBI Taxonomy" id="376175"/>
    <lineage>
        <taxon>Bacteria</taxon>
        <taxon>Pseudomonadati</taxon>
        <taxon>Pseudomonadota</taxon>
        <taxon>Betaproteobacteria</taxon>
        <taxon>Burkholderiales</taxon>
        <taxon>Sphaerotilaceae</taxon>
        <taxon>Caldimonas</taxon>
    </lineage>
</organism>
<feature type="domain" description="Response regulatory" evidence="3">
    <location>
        <begin position="3"/>
        <end position="117"/>
    </location>
</feature>
<dbReference type="EMBL" id="CP110257">
    <property type="protein sequence ID" value="UZD55388.1"/>
    <property type="molecule type" value="Genomic_DNA"/>
</dbReference>
<protein>
    <submittedName>
        <fullName evidence="4">Response regulator</fullName>
    </submittedName>
</protein>
<reference evidence="4" key="1">
    <citation type="submission" date="2022-10" db="EMBL/GenBank/DDBJ databases">
        <title>Complete genome sequence of Schlegelella aquatica LMG 23380.</title>
        <authorList>
            <person name="Musilova J."/>
            <person name="Kourilova X."/>
            <person name="Bezdicek M."/>
            <person name="Hermankova K."/>
            <person name="Obruca S."/>
            <person name="Sedlar K."/>
        </authorList>
    </citation>
    <scope>NUCLEOTIDE SEQUENCE</scope>
    <source>
        <strain evidence="4">LMG 23380</strain>
    </source>
</reference>
<proteinExistence type="predicted"/>
<keyword evidence="1 2" id="KW-0597">Phosphoprotein</keyword>
<dbReference type="InterPro" id="IPR011006">
    <property type="entry name" value="CheY-like_superfamily"/>
</dbReference>
<dbReference type="SUPFAM" id="SSF52172">
    <property type="entry name" value="CheY-like"/>
    <property type="match status" value="1"/>
</dbReference>
<gene>
    <name evidence="4" type="ORF">OMP39_02010</name>
</gene>
<dbReference type="InterPro" id="IPR050595">
    <property type="entry name" value="Bact_response_regulator"/>
</dbReference>
<dbReference type="Proteomes" id="UP001163266">
    <property type="component" value="Chromosome"/>
</dbReference>
<dbReference type="PANTHER" id="PTHR44591:SF3">
    <property type="entry name" value="RESPONSE REGULATORY DOMAIN-CONTAINING PROTEIN"/>
    <property type="match status" value="1"/>
</dbReference>
<evidence type="ECO:0000313" key="5">
    <source>
        <dbReference type="Proteomes" id="UP001163266"/>
    </source>
</evidence>
<keyword evidence="5" id="KW-1185">Reference proteome</keyword>